<protein>
    <submittedName>
        <fullName evidence="1">DUF1657 domain-containing protein</fullName>
    </submittedName>
</protein>
<dbReference type="Proteomes" id="UP001564657">
    <property type="component" value="Unassembled WGS sequence"/>
</dbReference>
<accession>A0ABV4BNB1</accession>
<dbReference type="InterPro" id="IPR012452">
    <property type="entry name" value="DUF1657"/>
</dbReference>
<organism evidence="1 2">
    <name type="scientific">Clostridium moutaii</name>
    <dbReference type="NCBI Taxonomy" id="3240932"/>
    <lineage>
        <taxon>Bacteria</taxon>
        <taxon>Bacillati</taxon>
        <taxon>Bacillota</taxon>
        <taxon>Clostridia</taxon>
        <taxon>Eubacteriales</taxon>
        <taxon>Clostridiaceae</taxon>
        <taxon>Clostridium</taxon>
    </lineage>
</organism>
<reference evidence="1 2" key="1">
    <citation type="submission" date="2024-08" db="EMBL/GenBank/DDBJ databases">
        <title>Clostridium lapicellarii sp. nov., and Clostridium renhuaiense sp. nov., two species isolated from the mud in a fermentation cellar used for producing sauce-flavour Chinese liquors.</title>
        <authorList>
            <person name="Yang F."/>
            <person name="Wang H."/>
            <person name="Chen L.Q."/>
            <person name="Zhou N."/>
            <person name="Lu J.J."/>
            <person name="Pu X.X."/>
            <person name="Wan B."/>
            <person name="Wang L."/>
            <person name="Liu S.J."/>
        </authorList>
    </citation>
    <scope>NUCLEOTIDE SEQUENCE [LARGE SCALE GENOMIC DNA]</scope>
    <source>
        <strain evidence="1 2">MT-5</strain>
    </source>
</reference>
<name>A0ABV4BNB1_9CLOT</name>
<sequence>MTVGSKVKQTLITLKGAESTLRLYSLQEQDKKARAVYREAFEAVGGITRDLNKRMKFLEYEEPQYKGN</sequence>
<evidence type="ECO:0000313" key="2">
    <source>
        <dbReference type="Proteomes" id="UP001564657"/>
    </source>
</evidence>
<evidence type="ECO:0000313" key="1">
    <source>
        <dbReference type="EMBL" id="MEY7999973.1"/>
    </source>
</evidence>
<gene>
    <name evidence="1" type="ORF">AB8U03_07140</name>
</gene>
<dbReference type="RefSeq" id="WP_369703861.1">
    <property type="nucleotide sequence ID" value="NZ_JBGEWD010000005.1"/>
</dbReference>
<comment type="caution">
    <text evidence="1">The sequence shown here is derived from an EMBL/GenBank/DDBJ whole genome shotgun (WGS) entry which is preliminary data.</text>
</comment>
<proteinExistence type="predicted"/>
<dbReference type="Pfam" id="PF07870">
    <property type="entry name" value="DUF1657"/>
    <property type="match status" value="1"/>
</dbReference>
<dbReference type="EMBL" id="JBGEWD010000005">
    <property type="protein sequence ID" value="MEY7999973.1"/>
    <property type="molecule type" value="Genomic_DNA"/>
</dbReference>
<keyword evidence="2" id="KW-1185">Reference proteome</keyword>